<dbReference type="KEGG" id="olu:OSTLU_7664"/>
<comment type="similarity">
    <text evidence="4">Belongs to the phospholipase D family. MitoPLD/Zucchini subfamily.</text>
</comment>
<dbReference type="Proteomes" id="UP000001568">
    <property type="component" value="Chromosome 8"/>
</dbReference>
<evidence type="ECO:0000256" key="3">
    <source>
        <dbReference type="ARBA" id="ARBA00023098"/>
    </source>
</evidence>
<dbReference type="Gene3D" id="3.30.870.10">
    <property type="entry name" value="Endonuclease Chain A"/>
    <property type="match status" value="1"/>
</dbReference>
<feature type="domain" description="PLD phosphodiesterase" evidence="6">
    <location>
        <begin position="88"/>
        <end position="119"/>
    </location>
</feature>
<dbReference type="InterPro" id="IPR025202">
    <property type="entry name" value="PLD-like_dom"/>
</dbReference>
<evidence type="ECO:0000313" key="8">
    <source>
        <dbReference type="Proteomes" id="UP000001568"/>
    </source>
</evidence>
<reference evidence="7 8" key="1">
    <citation type="journal article" date="2007" name="Proc. Natl. Acad. Sci. U.S.A.">
        <title>The tiny eukaryote Ostreococcus provides genomic insights into the paradox of plankton speciation.</title>
        <authorList>
            <person name="Palenik B."/>
            <person name="Grimwood J."/>
            <person name="Aerts A."/>
            <person name="Rouze P."/>
            <person name="Salamov A."/>
            <person name="Putnam N."/>
            <person name="Dupont C."/>
            <person name="Jorgensen R."/>
            <person name="Derelle E."/>
            <person name="Rombauts S."/>
            <person name="Zhou K."/>
            <person name="Otillar R."/>
            <person name="Merchant S.S."/>
            <person name="Podell S."/>
            <person name="Gaasterland T."/>
            <person name="Napoli C."/>
            <person name="Gendler K."/>
            <person name="Manuell A."/>
            <person name="Tai V."/>
            <person name="Vallon O."/>
            <person name="Piganeau G."/>
            <person name="Jancek S."/>
            <person name="Heijde M."/>
            <person name="Jabbari K."/>
            <person name="Bowler C."/>
            <person name="Lohr M."/>
            <person name="Robbens S."/>
            <person name="Werner G."/>
            <person name="Dubchak I."/>
            <person name="Pazour G.J."/>
            <person name="Ren Q."/>
            <person name="Paulsen I."/>
            <person name="Delwiche C."/>
            <person name="Schmutz J."/>
            <person name="Rokhsar D."/>
            <person name="Van de Peer Y."/>
            <person name="Moreau H."/>
            <person name="Grigoriev I.V."/>
        </authorList>
    </citation>
    <scope>NUCLEOTIDE SEQUENCE [LARGE SCALE GENOMIC DNA]</scope>
    <source>
        <strain evidence="7 8">CCE9901</strain>
    </source>
</reference>
<keyword evidence="8" id="KW-1185">Reference proteome</keyword>
<evidence type="ECO:0000256" key="5">
    <source>
        <dbReference type="ARBA" id="ARBA00040549"/>
    </source>
</evidence>
<dbReference type="GO" id="GO:0016891">
    <property type="term" value="F:RNA endonuclease activity producing 5'-phosphomonoesters, hydrolytic mechanism"/>
    <property type="evidence" value="ECO:0007669"/>
    <property type="project" value="TreeGrafter"/>
</dbReference>
<dbReference type="RefSeq" id="XP_001419316.1">
    <property type="nucleotide sequence ID" value="XM_001419279.1"/>
</dbReference>
<name>A4S175_OSTLU</name>
<evidence type="ECO:0000256" key="2">
    <source>
        <dbReference type="ARBA" id="ARBA00022963"/>
    </source>
</evidence>
<dbReference type="Gramene" id="ABO97609">
    <property type="protein sequence ID" value="ABO97609"/>
    <property type="gene ID" value="OSTLU_7664"/>
</dbReference>
<protein>
    <recommendedName>
        <fullName evidence="5">Mitochondrial cardiolipin hydrolase</fullName>
    </recommendedName>
</protein>
<dbReference type="HOGENOM" id="CLU_080814_0_2_1"/>
<dbReference type="STRING" id="436017.A4S175"/>
<dbReference type="PROSITE" id="PS50035">
    <property type="entry name" value="PLD"/>
    <property type="match status" value="1"/>
</dbReference>
<dbReference type="SUPFAM" id="SSF56024">
    <property type="entry name" value="Phospholipase D/nuclease"/>
    <property type="match status" value="1"/>
</dbReference>
<dbReference type="Pfam" id="PF13091">
    <property type="entry name" value="PLDc_2"/>
    <property type="match status" value="1"/>
</dbReference>
<dbReference type="OrthoDB" id="5205528at2759"/>
<dbReference type="GO" id="GO:0016042">
    <property type="term" value="P:lipid catabolic process"/>
    <property type="evidence" value="ECO:0007669"/>
    <property type="project" value="UniProtKB-KW"/>
</dbReference>
<sequence>CDKAHHTTSLVKFIRTLDKATSTLDVVCFTITCDDIKRAIQRAAKRGIRVRIVTDANNVDSLGSDIRELSEARKIDVRCDAHSNDPNKRGMMHHKFAIIDGETNDPVVITGSFNWTRAGVLDNHDNVLIARNQPDVAAPYIKHMEALWKEY</sequence>
<dbReference type="eggNOG" id="ENOG502RXG9">
    <property type="taxonomic scope" value="Eukaryota"/>
</dbReference>
<dbReference type="GeneID" id="5003405"/>
<dbReference type="PANTHER" id="PTHR43856:SF1">
    <property type="entry name" value="MITOCHONDRIAL CARDIOLIPIN HYDROLASE"/>
    <property type="match status" value="1"/>
</dbReference>
<evidence type="ECO:0000259" key="6">
    <source>
        <dbReference type="PROSITE" id="PS50035"/>
    </source>
</evidence>
<dbReference type="AlphaFoldDB" id="A4S175"/>
<gene>
    <name evidence="7" type="ORF">OSTLU_7664</name>
</gene>
<evidence type="ECO:0000313" key="7">
    <source>
        <dbReference type="EMBL" id="ABO97609.1"/>
    </source>
</evidence>
<dbReference type="CDD" id="cd09171">
    <property type="entry name" value="PLDc_vPLD6_like"/>
    <property type="match status" value="1"/>
</dbReference>
<dbReference type="PANTHER" id="PTHR43856">
    <property type="entry name" value="CARDIOLIPIN HYDROLASE"/>
    <property type="match status" value="1"/>
</dbReference>
<proteinExistence type="inferred from homology"/>
<accession>A4S175</accession>
<dbReference type="EMBL" id="CP000588">
    <property type="protein sequence ID" value="ABO97609.1"/>
    <property type="molecule type" value="Genomic_DNA"/>
</dbReference>
<dbReference type="GO" id="GO:0005739">
    <property type="term" value="C:mitochondrion"/>
    <property type="evidence" value="ECO:0007669"/>
    <property type="project" value="TreeGrafter"/>
</dbReference>
<keyword evidence="2" id="KW-0442">Lipid degradation</keyword>
<evidence type="ECO:0000256" key="1">
    <source>
        <dbReference type="ARBA" id="ARBA00022801"/>
    </source>
</evidence>
<organism evidence="7 8">
    <name type="scientific">Ostreococcus lucimarinus (strain CCE9901)</name>
    <dbReference type="NCBI Taxonomy" id="436017"/>
    <lineage>
        <taxon>Eukaryota</taxon>
        <taxon>Viridiplantae</taxon>
        <taxon>Chlorophyta</taxon>
        <taxon>Mamiellophyceae</taxon>
        <taxon>Mamiellales</taxon>
        <taxon>Bathycoccaceae</taxon>
        <taxon>Ostreococcus</taxon>
    </lineage>
</organism>
<keyword evidence="3" id="KW-0443">Lipid metabolism</keyword>
<feature type="non-terminal residue" evidence="7">
    <location>
        <position position="1"/>
    </location>
</feature>
<dbReference type="InterPro" id="IPR001736">
    <property type="entry name" value="PLipase_D/transphosphatidylase"/>
</dbReference>
<keyword evidence="1" id="KW-0378">Hydrolase</keyword>
<evidence type="ECO:0000256" key="4">
    <source>
        <dbReference type="ARBA" id="ARBA00038012"/>
    </source>
</evidence>
<dbReference type="InterPro" id="IPR051406">
    <property type="entry name" value="PLD_domain"/>
</dbReference>
<feature type="non-terminal residue" evidence="7">
    <location>
        <position position="151"/>
    </location>
</feature>